<feature type="chain" id="PRO_5046841828" evidence="2">
    <location>
        <begin position="19"/>
        <end position="140"/>
    </location>
</feature>
<dbReference type="Proteomes" id="UP001249394">
    <property type="component" value="Chromosome"/>
</dbReference>
<reference evidence="3 4" key="1">
    <citation type="submission" date="2023-09" db="EMBL/GenBank/DDBJ databases">
        <title>The genome sequence of Streptomyces anthocyanicus.</title>
        <authorList>
            <person name="Mo P."/>
        </authorList>
    </citation>
    <scope>NUCLEOTIDE SEQUENCE [LARGE SCALE GENOMIC DNA]</scope>
    <source>
        <strain evidence="3 4">JCM 4387</strain>
    </source>
</reference>
<dbReference type="InterPro" id="IPR046248">
    <property type="entry name" value="DUF6281"/>
</dbReference>
<accession>A0ABY9U923</accession>
<dbReference type="Pfam" id="PF19797">
    <property type="entry name" value="DUF6281"/>
    <property type="match status" value="1"/>
</dbReference>
<organism evidence="3 4">
    <name type="scientific">Streptomyces violaceus</name>
    <name type="common">Streptomyces venezuelae</name>
    <dbReference type="NCBI Taxonomy" id="1936"/>
    <lineage>
        <taxon>Bacteria</taxon>
        <taxon>Bacillati</taxon>
        <taxon>Actinomycetota</taxon>
        <taxon>Actinomycetes</taxon>
        <taxon>Kitasatosporales</taxon>
        <taxon>Streptomycetaceae</taxon>
        <taxon>Streptomyces</taxon>
    </lineage>
</organism>
<gene>
    <name evidence="3" type="ORF">RI060_17400</name>
</gene>
<dbReference type="PROSITE" id="PS51257">
    <property type="entry name" value="PROKAR_LIPOPROTEIN"/>
    <property type="match status" value="1"/>
</dbReference>
<keyword evidence="4" id="KW-1185">Reference proteome</keyword>
<feature type="signal peptide" evidence="2">
    <location>
        <begin position="1"/>
        <end position="18"/>
    </location>
</feature>
<name>A0ABY9U923_STRVL</name>
<dbReference type="EMBL" id="CP134213">
    <property type="protein sequence ID" value="WND19013.1"/>
    <property type="molecule type" value="Genomic_DNA"/>
</dbReference>
<evidence type="ECO:0000256" key="2">
    <source>
        <dbReference type="SAM" id="SignalP"/>
    </source>
</evidence>
<sequence length="140" mass="14438">MKALLPLAGRGRAWALLAATLAPLSAGCTSESSSDDGDGARPAPSCAYVVEYDGRRYLGREETDVPVDKSLGGATRAACDDTPGDGDDGEGPALMTAFAVRGVDPGIAIAVAEDTGEYRLVVADTVKELPPELKKVTDRS</sequence>
<proteinExistence type="predicted"/>
<evidence type="ECO:0000313" key="4">
    <source>
        <dbReference type="Proteomes" id="UP001249394"/>
    </source>
</evidence>
<evidence type="ECO:0000313" key="3">
    <source>
        <dbReference type="EMBL" id="WND19013.1"/>
    </source>
</evidence>
<feature type="region of interest" description="Disordered" evidence="1">
    <location>
        <begin position="61"/>
        <end position="92"/>
    </location>
</feature>
<protein>
    <submittedName>
        <fullName evidence="3">DUF6281 family protein</fullName>
    </submittedName>
</protein>
<keyword evidence="2" id="KW-0732">Signal</keyword>
<evidence type="ECO:0000256" key="1">
    <source>
        <dbReference type="SAM" id="MobiDB-lite"/>
    </source>
</evidence>